<dbReference type="GeneID" id="87840556"/>
<sequence>MAVAMVARAVAVAVTKVVVIAVKATVKEVVMVNTAEDRRDTFELFVISRDEECGGSCDEALSELLFTSVTSR</sequence>
<dbReference type="RefSeq" id="XP_062661299.1">
    <property type="nucleotide sequence ID" value="XM_062803608.1"/>
</dbReference>
<keyword evidence="3" id="KW-1185">Reference proteome</keyword>
<keyword evidence="1" id="KW-0732">Signal</keyword>
<comment type="caution">
    <text evidence="2">The sequence shown here is derived from an EMBL/GenBank/DDBJ whole genome shotgun (WGS) entry which is preliminary data.</text>
</comment>
<organism evidence="2 3">
    <name type="scientific">Chaetomium fimeti</name>
    <dbReference type="NCBI Taxonomy" id="1854472"/>
    <lineage>
        <taxon>Eukaryota</taxon>
        <taxon>Fungi</taxon>
        <taxon>Dikarya</taxon>
        <taxon>Ascomycota</taxon>
        <taxon>Pezizomycotina</taxon>
        <taxon>Sordariomycetes</taxon>
        <taxon>Sordariomycetidae</taxon>
        <taxon>Sordariales</taxon>
        <taxon>Chaetomiaceae</taxon>
        <taxon>Chaetomium</taxon>
    </lineage>
</organism>
<reference evidence="2" key="1">
    <citation type="journal article" date="2023" name="Mol. Phylogenet. Evol.">
        <title>Genome-scale phylogeny and comparative genomics of the fungal order Sordariales.</title>
        <authorList>
            <person name="Hensen N."/>
            <person name="Bonometti L."/>
            <person name="Westerberg I."/>
            <person name="Brannstrom I.O."/>
            <person name="Guillou S."/>
            <person name="Cros-Aarteil S."/>
            <person name="Calhoun S."/>
            <person name="Haridas S."/>
            <person name="Kuo A."/>
            <person name="Mondo S."/>
            <person name="Pangilinan J."/>
            <person name="Riley R."/>
            <person name="LaButti K."/>
            <person name="Andreopoulos B."/>
            <person name="Lipzen A."/>
            <person name="Chen C."/>
            <person name="Yan M."/>
            <person name="Daum C."/>
            <person name="Ng V."/>
            <person name="Clum A."/>
            <person name="Steindorff A."/>
            <person name="Ohm R.A."/>
            <person name="Martin F."/>
            <person name="Silar P."/>
            <person name="Natvig D.O."/>
            <person name="Lalanne C."/>
            <person name="Gautier V."/>
            <person name="Ament-Velasquez S.L."/>
            <person name="Kruys A."/>
            <person name="Hutchinson M.I."/>
            <person name="Powell A.J."/>
            <person name="Barry K."/>
            <person name="Miller A.N."/>
            <person name="Grigoriev I.V."/>
            <person name="Debuchy R."/>
            <person name="Gladieux P."/>
            <person name="Hiltunen Thoren M."/>
            <person name="Johannesson H."/>
        </authorList>
    </citation>
    <scope>NUCLEOTIDE SEQUENCE</scope>
    <source>
        <strain evidence="2">CBS 168.71</strain>
    </source>
</reference>
<protein>
    <recommendedName>
        <fullName evidence="4">Secreted protein</fullName>
    </recommendedName>
</protein>
<feature type="chain" id="PRO_5042214635" description="Secreted protein" evidence="1">
    <location>
        <begin position="22"/>
        <end position="72"/>
    </location>
</feature>
<evidence type="ECO:0000313" key="2">
    <source>
        <dbReference type="EMBL" id="KAK3297785.1"/>
    </source>
</evidence>
<gene>
    <name evidence="2" type="ORF">B0H64DRAFT_393038</name>
</gene>
<name>A0AAE0LUG4_9PEZI</name>
<evidence type="ECO:0000313" key="3">
    <source>
        <dbReference type="Proteomes" id="UP001278766"/>
    </source>
</evidence>
<accession>A0AAE0LUG4</accession>
<feature type="signal peptide" evidence="1">
    <location>
        <begin position="1"/>
        <end position="21"/>
    </location>
</feature>
<dbReference type="AlphaFoldDB" id="A0AAE0LUG4"/>
<evidence type="ECO:0000256" key="1">
    <source>
        <dbReference type="SAM" id="SignalP"/>
    </source>
</evidence>
<evidence type="ECO:0008006" key="4">
    <source>
        <dbReference type="Google" id="ProtNLM"/>
    </source>
</evidence>
<dbReference type="Proteomes" id="UP001278766">
    <property type="component" value="Unassembled WGS sequence"/>
</dbReference>
<dbReference type="EMBL" id="JAUEPN010000003">
    <property type="protein sequence ID" value="KAK3297785.1"/>
    <property type="molecule type" value="Genomic_DNA"/>
</dbReference>
<proteinExistence type="predicted"/>
<reference evidence="2" key="2">
    <citation type="submission" date="2023-06" db="EMBL/GenBank/DDBJ databases">
        <authorList>
            <consortium name="Lawrence Berkeley National Laboratory"/>
            <person name="Haridas S."/>
            <person name="Hensen N."/>
            <person name="Bonometti L."/>
            <person name="Westerberg I."/>
            <person name="Brannstrom I.O."/>
            <person name="Guillou S."/>
            <person name="Cros-Aarteil S."/>
            <person name="Calhoun S."/>
            <person name="Kuo A."/>
            <person name="Mondo S."/>
            <person name="Pangilinan J."/>
            <person name="Riley R."/>
            <person name="Labutti K."/>
            <person name="Andreopoulos B."/>
            <person name="Lipzen A."/>
            <person name="Chen C."/>
            <person name="Yanf M."/>
            <person name="Daum C."/>
            <person name="Ng V."/>
            <person name="Clum A."/>
            <person name="Steindorff A."/>
            <person name="Ohm R."/>
            <person name="Martin F."/>
            <person name="Silar P."/>
            <person name="Natvig D."/>
            <person name="Lalanne C."/>
            <person name="Gautier V."/>
            <person name="Ament-Velasquez S.L."/>
            <person name="Kruys A."/>
            <person name="Hutchinson M.I."/>
            <person name="Powell A.J."/>
            <person name="Barry K."/>
            <person name="Miller A.N."/>
            <person name="Grigoriev I.V."/>
            <person name="Debuchy R."/>
            <person name="Gladieux P."/>
            <person name="Thoren M.H."/>
            <person name="Johannesson H."/>
        </authorList>
    </citation>
    <scope>NUCLEOTIDE SEQUENCE</scope>
    <source>
        <strain evidence="2">CBS 168.71</strain>
    </source>
</reference>